<evidence type="ECO:0000313" key="1">
    <source>
        <dbReference type="EMBL" id="RPA99929.1"/>
    </source>
</evidence>
<dbReference type="OrthoDB" id="4754660at2759"/>
<gene>
    <name evidence="1" type="ORF">L873DRAFT_1843340</name>
</gene>
<dbReference type="Gene3D" id="3.60.130.30">
    <property type="match status" value="1"/>
</dbReference>
<organism evidence="1 2">
    <name type="scientific">Choiromyces venosus 120613-1</name>
    <dbReference type="NCBI Taxonomy" id="1336337"/>
    <lineage>
        <taxon>Eukaryota</taxon>
        <taxon>Fungi</taxon>
        <taxon>Dikarya</taxon>
        <taxon>Ascomycota</taxon>
        <taxon>Pezizomycotina</taxon>
        <taxon>Pezizomycetes</taxon>
        <taxon>Pezizales</taxon>
        <taxon>Tuberaceae</taxon>
        <taxon>Choiromyces</taxon>
    </lineage>
</organism>
<name>A0A3N4JNV5_9PEZI</name>
<dbReference type="EMBL" id="ML120384">
    <property type="protein sequence ID" value="RPA99929.1"/>
    <property type="molecule type" value="Genomic_DNA"/>
</dbReference>
<dbReference type="Proteomes" id="UP000276215">
    <property type="component" value="Unassembled WGS sequence"/>
</dbReference>
<accession>A0A3N4JNV5</accession>
<proteinExistence type="predicted"/>
<keyword evidence="2" id="KW-1185">Reference proteome</keyword>
<protein>
    <submittedName>
        <fullName evidence="1">Uncharacterized protein</fullName>
    </submittedName>
</protein>
<sequence length="158" mass="18225">MRGKSADLKNYLRSIYPLTKLTEHLFEALLPDFFEKYKKKDWFGIWTSRGTVLSTFTDAHVDINNVPLGFCAITPLGEFTNAHLCLPSLGVKLTLQPSCILFLRSYLLLSYVGKWTGNRFSIVQYTHQSVFDYFTEQTGEAVFPMADMPPWYQESYNN</sequence>
<reference evidence="1 2" key="1">
    <citation type="journal article" date="2018" name="Nat. Ecol. Evol.">
        <title>Pezizomycetes genomes reveal the molecular basis of ectomycorrhizal truffle lifestyle.</title>
        <authorList>
            <person name="Murat C."/>
            <person name="Payen T."/>
            <person name="Noel B."/>
            <person name="Kuo A."/>
            <person name="Morin E."/>
            <person name="Chen J."/>
            <person name="Kohler A."/>
            <person name="Krizsan K."/>
            <person name="Balestrini R."/>
            <person name="Da Silva C."/>
            <person name="Montanini B."/>
            <person name="Hainaut M."/>
            <person name="Levati E."/>
            <person name="Barry K.W."/>
            <person name="Belfiori B."/>
            <person name="Cichocki N."/>
            <person name="Clum A."/>
            <person name="Dockter R.B."/>
            <person name="Fauchery L."/>
            <person name="Guy J."/>
            <person name="Iotti M."/>
            <person name="Le Tacon F."/>
            <person name="Lindquist E.A."/>
            <person name="Lipzen A."/>
            <person name="Malagnac F."/>
            <person name="Mello A."/>
            <person name="Molinier V."/>
            <person name="Miyauchi S."/>
            <person name="Poulain J."/>
            <person name="Riccioni C."/>
            <person name="Rubini A."/>
            <person name="Sitrit Y."/>
            <person name="Splivallo R."/>
            <person name="Traeger S."/>
            <person name="Wang M."/>
            <person name="Zifcakova L."/>
            <person name="Wipf D."/>
            <person name="Zambonelli A."/>
            <person name="Paolocci F."/>
            <person name="Nowrousian M."/>
            <person name="Ottonello S."/>
            <person name="Baldrian P."/>
            <person name="Spatafora J.W."/>
            <person name="Henrissat B."/>
            <person name="Nagy L.G."/>
            <person name="Aury J.M."/>
            <person name="Wincker P."/>
            <person name="Grigoriev I.V."/>
            <person name="Bonfante P."/>
            <person name="Martin F.M."/>
        </authorList>
    </citation>
    <scope>NUCLEOTIDE SEQUENCE [LARGE SCALE GENOMIC DNA]</scope>
    <source>
        <strain evidence="1 2">120613-1</strain>
    </source>
</reference>
<dbReference type="AlphaFoldDB" id="A0A3N4JNV5"/>
<dbReference type="STRING" id="1336337.A0A3N4JNV5"/>
<evidence type="ECO:0000313" key="2">
    <source>
        <dbReference type="Proteomes" id="UP000276215"/>
    </source>
</evidence>